<evidence type="ECO:0000256" key="4">
    <source>
        <dbReference type="ARBA" id="ARBA00022692"/>
    </source>
</evidence>
<feature type="transmembrane region" description="Helical" evidence="9">
    <location>
        <begin position="360"/>
        <end position="382"/>
    </location>
</feature>
<feature type="transmembrane region" description="Helical" evidence="9">
    <location>
        <begin position="319"/>
        <end position="340"/>
    </location>
</feature>
<keyword evidence="7 9" id="KW-0924">Ammonia transport</keyword>
<feature type="transmembrane region" description="Helical" evidence="9">
    <location>
        <begin position="6"/>
        <end position="27"/>
    </location>
</feature>
<feature type="domain" description="Ammonium transporter AmtB-like" evidence="10">
    <location>
        <begin position="7"/>
        <end position="412"/>
    </location>
</feature>
<dbReference type="Gene3D" id="1.10.3430.10">
    <property type="entry name" value="Ammonium transporter AmtB like domains"/>
    <property type="match status" value="1"/>
</dbReference>
<feature type="transmembrane region" description="Helical" evidence="9">
    <location>
        <begin position="263"/>
        <end position="280"/>
    </location>
</feature>
<dbReference type="InterPro" id="IPR018047">
    <property type="entry name" value="Ammonium_transpt_CS"/>
</dbReference>
<dbReference type="InterPro" id="IPR024041">
    <property type="entry name" value="NH4_transpt_AmtB-like_dom"/>
</dbReference>
<evidence type="ECO:0000256" key="6">
    <source>
        <dbReference type="ARBA" id="ARBA00023136"/>
    </source>
</evidence>
<proteinExistence type="inferred from homology"/>
<protein>
    <recommendedName>
        <fullName evidence="8 9">Ammonium transporter</fullName>
    </recommendedName>
</protein>
<dbReference type="Pfam" id="PF00909">
    <property type="entry name" value="Ammonium_transp"/>
    <property type="match status" value="1"/>
</dbReference>
<evidence type="ECO:0000256" key="3">
    <source>
        <dbReference type="ARBA" id="ARBA00022448"/>
    </source>
</evidence>
<reference evidence="11 12" key="1">
    <citation type="submission" date="2019-06" db="EMBL/GenBank/DDBJ databases">
        <title>Sequencing the genomes of 1000 actinobacteria strains.</title>
        <authorList>
            <person name="Klenk H.-P."/>
        </authorList>
    </citation>
    <scope>NUCLEOTIDE SEQUENCE [LARGE SCALE GENOMIC DNA]</scope>
    <source>
        <strain evidence="11 12">DSM 45511</strain>
    </source>
</reference>
<dbReference type="PRINTS" id="PR00342">
    <property type="entry name" value="RHESUSRHD"/>
</dbReference>
<dbReference type="InterPro" id="IPR002229">
    <property type="entry name" value="RhesusRHD"/>
</dbReference>
<keyword evidence="6 9" id="KW-0472">Membrane</keyword>
<dbReference type="SUPFAM" id="SSF111352">
    <property type="entry name" value="Ammonium transporter"/>
    <property type="match status" value="1"/>
</dbReference>
<evidence type="ECO:0000256" key="9">
    <source>
        <dbReference type="RuleBase" id="RU362002"/>
    </source>
</evidence>
<dbReference type="OrthoDB" id="9814202at2"/>
<dbReference type="InterPro" id="IPR001905">
    <property type="entry name" value="Ammonium_transpt"/>
</dbReference>
<keyword evidence="4 9" id="KW-0812">Transmembrane</keyword>
<organism evidence="11 12">
    <name type="scientific">Pseudonocardia cypriaca</name>
    <dbReference type="NCBI Taxonomy" id="882449"/>
    <lineage>
        <taxon>Bacteria</taxon>
        <taxon>Bacillati</taxon>
        <taxon>Actinomycetota</taxon>
        <taxon>Actinomycetes</taxon>
        <taxon>Pseudonocardiales</taxon>
        <taxon>Pseudonocardiaceae</taxon>
        <taxon>Pseudonocardia</taxon>
    </lineage>
</organism>
<feature type="transmembrane region" description="Helical" evidence="9">
    <location>
        <begin position="204"/>
        <end position="223"/>
    </location>
</feature>
<gene>
    <name evidence="11" type="ORF">FB388_4250</name>
</gene>
<feature type="transmembrane region" description="Helical" evidence="9">
    <location>
        <begin position="39"/>
        <end position="57"/>
    </location>
</feature>
<evidence type="ECO:0000259" key="10">
    <source>
        <dbReference type="Pfam" id="PF00909"/>
    </source>
</evidence>
<feature type="transmembrane region" description="Helical" evidence="9">
    <location>
        <begin position="167"/>
        <end position="192"/>
    </location>
</feature>
<accession>A0A543FT72</accession>
<evidence type="ECO:0000256" key="7">
    <source>
        <dbReference type="ARBA" id="ARBA00023177"/>
    </source>
</evidence>
<dbReference type="InterPro" id="IPR029020">
    <property type="entry name" value="Ammonium/urea_transptr"/>
</dbReference>
<dbReference type="GO" id="GO:0005886">
    <property type="term" value="C:plasma membrane"/>
    <property type="evidence" value="ECO:0007669"/>
    <property type="project" value="UniProtKB-SubCell"/>
</dbReference>
<feature type="transmembrane region" description="Helical" evidence="9">
    <location>
        <begin position="286"/>
        <end position="307"/>
    </location>
</feature>
<comment type="caution">
    <text evidence="11">The sequence shown here is derived from an EMBL/GenBank/DDBJ whole genome shotgun (WGS) entry which is preliminary data.</text>
</comment>
<dbReference type="AlphaFoldDB" id="A0A543FT72"/>
<evidence type="ECO:0000256" key="1">
    <source>
        <dbReference type="ARBA" id="ARBA00004141"/>
    </source>
</evidence>
<evidence type="ECO:0000313" key="12">
    <source>
        <dbReference type="Proteomes" id="UP000319818"/>
    </source>
</evidence>
<dbReference type="EMBL" id="VFPH01000002">
    <property type="protein sequence ID" value="TQM37049.1"/>
    <property type="molecule type" value="Genomic_DNA"/>
</dbReference>
<dbReference type="NCBIfam" id="TIGR00836">
    <property type="entry name" value="amt"/>
    <property type="match status" value="1"/>
</dbReference>
<name>A0A543FT72_9PSEU</name>
<comment type="similarity">
    <text evidence="2 9">Belongs to the ammonia transporter channel (TC 1.A.11.2) family.</text>
</comment>
<sequence>MDAASTAWILAATMGVSLMVPGLALFYGGMVGARSILNVVMMTFGAVAVTAFVWTLFGYSAVFGDSYGGAGLLGDVAAYPGLGGVIVEDPAATLPPALVAVFQALFAAITVAIICGAVVDRVRFGPWLVFSAAWVTLVYLPIAHWVFAFDSADGAVRGGWIANTLAAVDFAGGTAVHINSGIAALALILVLGKRIGWPGQPRPNSVPFAALGGGILWFGWFGFNGGSALAAGNSASVVLLTTFNAACAAMLGWLLVERIVDKHATTLGGVSGVVAGLVAITPACGAVSPLGALAIGLAAGVACASAVRLKYRLGYDDSLDVVGVHLVGGVLGTLLIGLLADPAAPNGRTGLLYGGGFELLGVQAIAVIAVLAYSFVITWVLAKVLDRTIGLRLPREVEEEGVDVVVHGERAYDLDGHVHAPLAGIAAREQEVVASAEAVITDVPTAARD</sequence>
<dbReference type="Proteomes" id="UP000319818">
    <property type="component" value="Unassembled WGS sequence"/>
</dbReference>
<dbReference type="RefSeq" id="WP_142103933.1">
    <property type="nucleotide sequence ID" value="NZ_VFPH01000002.1"/>
</dbReference>
<dbReference type="PANTHER" id="PTHR43029">
    <property type="entry name" value="AMMONIUM TRANSPORTER MEP2"/>
    <property type="match status" value="1"/>
</dbReference>
<dbReference type="GO" id="GO:0008519">
    <property type="term" value="F:ammonium channel activity"/>
    <property type="evidence" value="ECO:0007669"/>
    <property type="project" value="InterPro"/>
</dbReference>
<feature type="transmembrane region" description="Helical" evidence="9">
    <location>
        <begin position="97"/>
        <end position="119"/>
    </location>
</feature>
<dbReference type="PANTHER" id="PTHR43029:SF10">
    <property type="entry name" value="AMMONIUM TRANSPORTER MEP2"/>
    <property type="match status" value="1"/>
</dbReference>
<keyword evidence="3 9" id="KW-0813">Transport</keyword>
<feature type="transmembrane region" description="Helical" evidence="9">
    <location>
        <begin position="126"/>
        <end position="147"/>
    </location>
</feature>
<keyword evidence="5 9" id="KW-1133">Transmembrane helix</keyword>
<evidence type="ECO:0000256" key="5">
    <source>
        <dbReference type="ARBA" id="ARBA00022989"/>
    </source>
</evidence>
<evidence type="ECO:0000313" key="11">
    <source>
        <dbReference type="EMBL" id="TQM37049.1"/>
    </source>
</evidence>
<dbReference type="PROSITE" id="PS01219">
    <property type="entry name" value="AMMONIUM_TRANSP"/>
    <property type="match status" value="1"/>
</dbReference>
<feature type="transmembrane region" description="Helical" evidence="9">
    <location>
        <begin position="235"/>
        <end position="256"/>
    </location>
</feature>
<comment type="subcellular location">
    <subcellularLocation>
        <location evidence="9">Cell membrane</location>
        <topology evidence="9">Multi-pass membrane protein</topology>
    </subcellularLocation>
    <subcellularLocation>
        <location evidence="1">Membrane</location>
        <topology evidence="1">Multi-pass membrane protein</topology>
    </subcellularLocation>
</comment>
<evidence type="ECO:0000256" key="8">
    <source>
        <dbReference type="ARBA" id="ARBA00050025"/>
    </source>
</evidence>
<keyword evidence="12" id="KW-1185">Reference proteome</keyword>
<evidence type="ECO:0000256" key="2">
    <source>
        <dbReference type="ARBA" id="ARBA00005887"/>
    </source>
</evidence>